<evidence type="ECO:0000256" key="5">
    <source>
        <dbReference type="ARBA" id="ARBA00022989"/>
    </source>
</evidence>
<evidence type="ECO:0000259" key="8">
    <source>
        <dbReference type="PROSITE" id="PS50850"/>
    </source>
</evidence>
<dbReference type="GO" id="GO:0022857">
    <property type="term" value="F:transmembrane transporter activity"/>
    <property type="evidence" value="ECO:0007669"/>
    <property type="project" value="InterPro"/>
</dbReference>
<dbReference type="PATRIC" id="fig|1354272.4.peg.2181"/>
<keyword evidence="2" id="KW-0813">Transport</keyword>
<feature type="transmembrane region" description="Helical" evidence="7">
    <location>
        <begin position="160"/>
        <end position="184"/>
    </location>
</feature>
<dbReference type="GO" id="GO:0005886">
    <property type="term" value="C:plasma membrane"/>
    <property type="evidence" value="ECO:0007669"/>
    <property type="project" value="UniProtKB-SubCell"/>
</dbReference>
<keyword evidence="3" id="KW-1003">Cell membrane</keyword>
<keyword evidence="10" id="KW-1185">Reference proteome</keyword>
<reference evidence="9 10" key="1">
    <citation type="submission" date="2016-04" db="EMBL/GenBank/DDBJ databases">
        <title>ATOL: Assembling a taxonomically balanced genome-scale reconstruction of the evolutionary history of the Enterobacteriaceae.</title>
        <authorList>
            <person name="Plunkett G.III."/>
            <person name="Neeno-Eckwall E.C."/>
            <person name="Glasner J.D."/>
            <person name="Perna N.T."/>
        </authorList>
    </citation>
    <scope>NUCLEOTIDE SEQUENCE [LARGE SCALE GENOMIC DNA]</scope>
    <source>
        <strain evidence="9 10">ATCC 35613</strain>
    </source>
</reference>
<comment type="subcellular location">
    <subcellularLocation>
        <location evidence="1">Cell membrane</location>
        <topology evidence="1">Multi-pass membrane protein</topology>
    </subcellularLocation>
</comment>
<dbReference type="Proteomes" id="UP000078224">
    <property type="component" value="Unassembled WGS sequence"/>
</dbReference>
<name>A0A1B7JUG1_9GAMM</name>
<feature type="transmembrane region" description="Helical" evidence="7">
    <location>
        <begin position="225"/>
        <end position="243"/>
    </location>
</feature>
<feature type="transmembrane region" description="Helical" evidence="7">
    <location>
        <begin position="355"/>
        <end position="381"/>
    </location>
</feature>
<keyword evidence="4 7" id="KW-0812">Transmembrane</keyword>
<sequence length="494" mass="53029">MLADYKRWIVLLLVSSVLFLIVIDVTVLYTALPKLTHDLGATASEKLWIMNAYPLVVAGLLPAAGMLSDKVGHKRMFLLGLPLFALASLCAAFSPTAMSLILSRGFLAVGAAVSMPATLAIVRHVFLDPKERALAIGIWSAVASGGAAIGPLVGGALLSHFWWGSVFLINVPVVLLVLPFAYYVIPKCGEPSQKKIDYIGSVLVLIGLISSIYAIKELGKPYTDWLTVVVSGTIGIFFLAIFSRRQVTSESPMIDFALMRNPRFSAGIIMAILSIVIIVGVELLLSQRLQLVLGYTPLQAALYIIPIPIASVLASPLAGVFLHKIGEGRLTILGFGCTLIGVIGLAYSYQISTGIMLLFFLFLIGFGLGAIFTTASTAVMLNAPDEKTGMAASIEGVAYELGSVLGVTFMGGLMSAMYTIKLSLPERLAFNNKAYDSLDEALIVAEKLPKQDAHLLLNQASMAFDQAFFAVMVATIVVLVLCITFIPLFFRKNR</sequence>
<feature type="domain" description="Major facilitator superfamily (MFS) profile" evidence="8">
    <location>
        <begin position="10"/>
        <end position="490"/>
    </location>
</feature>
<keyword evidence="6 7" id="KW-0472">Membrane</keyword>
<feature type="transmembrane region" description="Helical" evidence="7">
    <location>
        <begin position="134"/>
        <end position="154"/>
    </location>
</feature>
<feature type="transmembrane region" description="Helical" evidence="7">
    <location>
        <begin position="264"/>
        <end position="285"/>
    </location>
</feature>
<dbReference type="PRINTS" id="PR01036">
    <property type="entry name" value="TCRTETB"/>
</dbReference>
<dbReference type="AlphaFoldDB" id="A0A1B7JUG1"/>
<evidence type="ECO:0000256" key="3">
    <source>
        <dbReference type="ARBA" id="ARBA00022475"/>
    </source>
</evidence>
<feature type="transmembrane region" description="Helical" evidence="7">
    <location>
        <begin position="196"/>
        <end position="213"/>
    </location>
</feature>
<dbReference type="SUPFAM" id="SSF103473">
    <property type="entry name" value="MFS general substrate transporter"/>
    <property type="match status" value="1"/>
</dbReference>
<dbReference type="OrthoDB" id="9807274at2"/>
<evidence type="ECO:0000256" key="4">
    <source>
        <dbReference type="ARBA" id="ARBA00022692"/>
    </source>
</evidence>
<dbReference type="PANTHER" id="PTHR42718">
    <property type="entry name" value="MAJOR FACILITATOR SUPERFAMILY MULTIDRUG TRANSPORTER MFSC"/>
    <property type="match status" value="1"/>
</dbReference>
<proteinExistence type="predicted"/>
<evidence type="ECO:0000256" key="2">
    <source>
        <dbReference type="ARBA" id="ARBA00022448"/>
    </source>
</evidence>
<keyword evidence="5 7" id="KW-1133">Transmembrane helix</keyword>
<feature type="transmembrane region" description="Helical" evidence="7">
    <location>
        <begin position="330"/>
        <end position="349"/>
    </location>
</feature>
<protein>
    <submittedName>
        <fullName evidence="9">Major facilitator superfamily permease</fullName>
    </submittedName>
</protein>
<comment type="caution">
    <text evidence="9">The sequence shown here is derived from an EMBL/GenBank/DDBJ whole genome shotgun (WGS) entry which is preliminary data.</text>
</comment>
<evidence type="ECO:0000256" key="1">
    <source>
        <dbReference type="ARBA" id="ARBA00004651"/>
    </source>
</evidence>
<feature type="transmembrane region" description="Helical" evidence="7">
    <location>
        <begin position="101"/>
        <end position="122"/>
    </location>
</feature>
<dbReference type="InterPro" id="IPR020846">
    <property type="entry name" value="MFS_dom"/>
</dbReference>
<evidence type="ECO:0000256" key="6">
    <source>
        <dbReference type="ARBA" id="ARBA00023136"/>
    </source>
</evidence>
<feature type="transmembrane region" description="Helical" evidence="7">
    <location>
        <begin position="9"/>
        <end position="32"/>
    </location>
</feature>
<dbReference type="PROSITE" id="PS50850">
    <property type="entry name" value="MFS"/>
    <property type="match status" value="1"/>
</dbReference>
<feature type="transmembrane region" description="Helical" evidence="7">
    <location>
        <begin position="76"/>
        <end position="95"/>
    </location>
</feature>
<dbReference type="InterPro" id="IPR036259">
    <property type="entry name" value="MFS_trans_sf"/>
</dbReference>
<dbReference type="CDD" id="cd17321">
    <property type="entry name" value="MFS_MMR_MDR_like"/>
    <property type="match status" value="1"/>
</dbReference>
<evidence type="ECO:0000313" key="9">
    <source>
        <dbReference type="EMBL" id="OAT51531.1"/>
    </source>
</evidence>
<dbReference type="Gene3D" id="1.20.1250.20">
    <property type="entry name" value="MFS general substrate transporter like domains"/>
    <property type="match status" value="1"/>
</dbReference>
<feature type="transmembrane region" description="Helical" evidence="7">
    <location>
        <begin position="401"/>
        <end position="420"/>
    </location>
</feature>
<accession>A0A1B7JUG1</accession>
<feature type="transmembrane region" description="Helical" evidence="7">
    <location>
        <begin position="47"/>
        <end position="64"/>
    </location>
</feature>
<evidence type="ECO:0000256" key="7">
    <source>
        <dbReference type="SAM" id="Phobius"/>
    </source>
</evidence>
<feature type="transmembrane region" description="Helical" evidence="7">
    <location>
        <begin position="300"/>
        <end position="323"/>
    </location>
</feature>
<dbReference type="InterPro" id="IPR011701">
    <property type="entry name" value="MFS"/>
</dbReference>
<feature type="transmembrane region" description="Helical" evidence="7">
    <location>
        <begin position="467"/>
        <end position="490"/>
    </location>
</feature>
<dbReference type="Gene3D" id="1.20.1720.10">
    <property type="entry name" value="Multidrug resistance protein D"/>
    <property type="match status" value="1"/>
</dbReference>
<dbReference type="Pfam" id="PF07690">
    <property type="entry name" value="MFS_1"/>
    <property type="match status" value="1"/>
</dbReference>
<dbReference type="PANTHER" id="PTHR42718:SF47">
    <property type="entry name" value="METHYL VIOLOGEN RESISTANCE PROTEIN SMVA"/>
    <property type="match status" value="1"/>
</dbReference>
<dbReference type="RefSeq" id="WP_068908778.1">
    <property type="nucleotide sequence ID" value="NZ_LXEW01000031.1"/>
</dbReference>
<dbReference type="EMBL" id="LXEW01000031">
    <property type="protein sequence ID" value="OAT51531.1"/>
    <property type="molecule type" value="Genomic_DNA"/>
</dbReference>
<gene>
    <name evidence="9" type="ORF">M998_2146</name>
</gene>
<organism evidence="9 10">
    <name type="scientific">Providencia heimbachae ATCC 35613</name>
    <dbReference type="NCBI Taxonomy" id="1354272"/>
    <lineage>
        <taxon>Bacteria</taxon>
        <taxon>Pseudomonadati</taxon>
        <taxon>Pseudomonadota</taxon>
        <taxon>Gammaproteobacteria</taxon>
        <taxon>Enterobacterales</taxon>
        <taxon>Morganellaceae</taxon>
        <taxon>Providencia</taxon>
    </lineage>
</organism>
<evidence type="ECO:0000313" key="10">
    <source>
        <dbReference type="Proteomes" id="UP000078224"/>
    </source>
</evidence>